<protein>
    <submittedName>
        <fullName evidence="2">GNAT family N-acetyltransferase</fullName>
    </submittedName>
</protein>
<gene>
    <name evidence="2" type="ORF">GWK17_14560</name>
</gene>
<dbReference type="SUPFAM" id="SSF55729">
    <property type="entry name" value="Acyl-CoA N-acyltransferases (Nat)"/>
    <property type="match status" value="1"/>
</dbReference>
<evidence type="ECO:0000259" key="1">
    <source>
        <dbReference type="PROSITE" id="PS51186"/>
    </source>
</evidence>
<dbReference type="GO" id="GO:0016747">
    <property type="term" value="F:acyltransferase activity, transferring groups other than amino-acyl groups"/>
    <property type="evidence" value="ECO:0007669"/>
    <property type="project" value="InterPro"/>
</dbReference>
<dbReference type="AlphaFoldDB" id="A0A846TYE6"/>
<dbReference type="InterPro" id="IPR016181">
    <property type="entry name" value="Acyl_CoA_acyltransferase"/>
</dbReference>
<feature type="domain" description="N-acetyltransferase" evidence="1">
    <location>
        <begin position="1"/>
        <end position="146"/>
    </location>
</feature>
<organism evidence="2 3">
    <name type="scientific">Mesobacillus selenatarsenatis</name>
    <dbReference type="NCBI Taxonomy" id="388741"/>
    <lineage>
        <taxon>Bacteria</taxon>
        <taxon>Bacillati</taxon>
        <taxon>Bacillota</taxon>
        <taxon>Bacilli</taxon>
        <taxon>Bacillales</taxon>
        <taxon>Bacillaceae</taxon>
        <taxon>Mesobacillus</taxon>
    </lineage>
</organism>
<sequence length="146" mass="16180">MAIRRATQAETNQILQLSGKVMKESSMGYAVNSVQNAYQLFMPVLQKGGYFLIDLENGLLRGWILLAADYNTVKGEVMGNLLSAYVFPKFRRSGVAMDLAIAAINEFKGLGIRTIQLNVFEGNPSRILCEKLGFKPVSTVMELDIQ</sequence>
<keyword evidence="2" id="KW-0808">Transferase</keyword>
<dbReference type="InterPro" id="IPR000182">
    <property type="entry name" value="GNAT_dom"/>
</dbReference>
<reference evidence="2 3" key="1">
    <citation type="submission" date="2020-03" db="EMBL/GenBank/DDBJ databases">
        <authorList>
            <person name="Sun Q."/>
        </authorList>
    </citation>
    <scope>NUCLEOTIDE SEQUENCE [LARGE SCALE GENOMIC DNA]</scope>
    <source>
        <strain evidence="2 3">KACC 21451</strain>
    </source>
</reference>
<dbReference type="Pfam" id="PF00583">
    <property type="entry name" value="Acetyltransf_1"/>
    <property type="match status" value="1"/>
</dbReference>
<dbReference type="Gene3D" id="3.40.630.30">
    <property type="match status" value="1"/>
</dbReference>
<dbReference type="EMBL" id="JAAVUM010000010">
    <property type="protein sequence ID" value="NKE06676.1"/>
    <property type="molecule type" value="Genomic_DNA"/>
</dbReference>
<dbReference type="RefSeq" id="WP_167833096.1">
    <property type="nucleotide sequence ID" value="NZ_JAAVUM010000010.1"/>
</dbReference>
<evidence type="ECO:0000313" key="2">
    <source>
        <dbReference type="EMBL" id="NKE06676.1"/>
    </source>
</evidence>
<comment type="caution">
    <text evidence="2">The sequence shown here is derived from an EMBL/GenBank/DDBJ whole genome shotgun (WGS) entry which is preliminary data.</text>
</comment>
<evidence type="ECO:0000313" key="3">
    <source>
        <dbReference type="Proteomes" id="UP000587942"/>
    </source>
</evidence>
<accession>A0A846TYE6</accession>
<dbReference type="PROSITE" id="PS51186">
    <property type="entry name" value="GNAT"/>
    <property type="match status" value="1"/>
</dbReference>
<proteinExistence type="predicted"/>
<dbReference type="Proteomes" id="UP000587942">
    <property type="component" value="Unassembled WGS sequence"/>
</dbReference>
<name>A0A846TYE6_9BACI</name>